<dbReference type="GeneID" id="25327028"/>
<comment type="cofactor">
    <cofactor evidence="1 7">
        <name>heme</name>
        <dbReference type="ChEBI" id="CHEBI:30413"/>
    </cofactor>
</comment>
<dbReference type="EMBL" id="KN847319">
    <property type="protein sequence ID" value="KIW56461.1"/>
    <property type="molecule type" value="Genomic_DNA"/>
</dbReference>
<evidence type="ECO:0008006" key="11">
    <source>
        <dbReference type="Google" id="ProtNLM"/>
    </source>
</evidence>
<keyword evidence="8" id="KW-1133">Transmembrane helix</keyword>
<evidence type="ECO:0000256" key="1">
    <source>
        <dbReference type="ARBA" id="ARBA00001971"/>
    </source>
</evidence>
<accession>A0A0D2BVG4</accession>
<evidence type="ECO:0000313" key="9">
    <source>
        <dbReference type="EMBL" id="KIW56461.1"/>
    </source>
</evidence>
<keyword evidence="10" id="KW-1185">Reference proteome</keyword>
<dbReference type="GO" id="GO:0005506">
    <property type="term" value="F:iron ion binding"/>
    <property type="evidence" value="ECO:0007669"/>
    <property type="project" value="InterPro"/>
</dbReference>
<keyword evidence="8" id="KW-0812">Transmembrane</keyword>
<protein>
    <recommendedName>
        <fullName evidence="11">Cytochrome P450 oxidoreductase</fullName>
    </recommendedName>
</protein>
<dbReference type="SUPFAM" id="SSF48264">
    <property type="entry name" value="Cytochrome P450"/>
    <property type="match status" value="1"/>
</dbReference>
<dbReference type="PRINTS" id="PR00463">
    <property type="entry name" value="EP450I"/>
</dbReference>
<name>A0A0D2BVG4_9EURO</name>
<feature type="binding site" description="axial binding residue" evidence="7">
    <location>
        <position position="447"/>
    </location>
    <ligand>
        <name>heme</name>
        <dbReference type="ChEBI" id="CHEBI:30413"/>
    </ligand>
    <ligandPart>
        <name>Fe</name>
        <dbReference type="ChEBI" id="CHEBI:18248"/>
    </ligandPart>
</feature>
<evidence type="ECO:0000256" key="4">
    <source>
        <dbReference type="ARBA" id="ARBA00023002"/>
    </source>
</evidence>
<dbReference type="HOGENOM" id="CLU_001570_2_1_1"/>
<dbReference type="Pfam" id="PF00067">
    <property type="entry name" value="p450"/>
    <property type="match status" value="1"/>
</dbReference>
<evidence type="ECO:0000313" key="10">
    <source>
        <dbReference type="Proteomes" id="UP000054342"/>
    </source>
</evidence>
<dbReference type="InterPro" id="IPR036396">
    <property type="entry name" value="Cyt_P450_sf"/>
</dbReference>
<organism evidence="9 10">
    <name type="scientific">Exophiala xenobiotica</name>
    <dbReference type="NCBI Taxonomy" id="348802"/>
    <lineage>
        <taxon>Eukaryota</taxon>
        <taxon>Fungi</taxon>
        <taxon>Dikarya</taxon>
        <taxon>Ascomycota</taxon>
        <taxon>Pezizomycotina</taxon>
        <taxon>Eurotiomycetes</taxon>
        <taxon>Chaetothyriomycetidae</taxon>
        <taxon>Chaetothyriales</taxon>
        <taxon>Herpotrichiellaceae</taxon>
        <taxon>Exophiala</taxon>
    </lineage>
</organism>
<dbReference type="GO" id="GO:0004497">
    <property type="term" value="F:monooxygenase activity"/>
    <property type="evidence" value="ECO:0007669"/>
    <property type="project" value="UniProtKB-KW"/>
</dbReference>
<keyword evidence="4" id="KW-0560">Oxidoreductase</keyword>
<dbReference type="Proteomes" id="UP000054342">
    <property type="component" value="Unassembled WGS sequence"/>
</dbReference>
<dbReference type="GO" id="GO:0016705">
    <property type="term" value="F:oxidoreductase activity, acting on paired donors, with incorporation or reduction of molecular oxygen"/>
    <property type="evidence" value="ECO:0007669"/>
    <property type="project" value="InterPro"/>
</dbReference>
<dbReference type="AlphaFoldDB" id="A0A0D2BVG4"/>
<sequence>MALPAFSVTGYAVAALLIYLVYRVSQVGSRDKRLPPGPPTIPILGNLHLIPKSGLGKKLKEWGETYGGVFSLKFGNSTVIVLFDRKAVHHLLDKKGIIYSERPDSYVPNLVTGGDSFAFMNSTALWRAERKVAVHNLSPKMLEEKVGHIQDAESVVLLADILNNPEGYYKHIKRTTSSVASAVVWGHRGPTMASFWAHAVYDAMDNYSASLEPGANPPADEFPFLKYIPTALASWKKRALGSYKCMDDTWNEARRRVDERRAKGIKRDAIIDSILDGEKHSDLDVTTKQMNHFLGVVVEGGADTTASATLTSMLYLALHPEFQEKARKQLDAICGTSRLPAITDFDAVPYINCLIKEALRIHPVLPLGVPHRVNQDDWFDGMLIPKDATVILPTWAMHLSETQGYKDPEKYNPDRFLNYNKMADSYAGSPDWEKRDHYAYGAGRRICPGIHLAERTQWRLNARLLWAFDIQRKIDPQSGKPMPIDPNNYHEGIAHTPVEFPVVFKPRSQAHIDVIRREMANAEEFLKAWND</sequence>
<evidence type="ECO:0000256" key="2">
    <source>
        <dbReference type="ARBA" id="ARBA00010617"/>
    </source>
</evidence>
<evidence type="ECO:0000256" key="6">
    <source>
        <dbReference type="ARBA" id="ARBA00023033"/>
    </source>
</evidence>
<keyword evidence="7" id="KW-0349">Heme</keyword>
<dbReference type="PRINTS" id="PR00385">
    <property type="entry name" value="P450"/>
</dbReference>
<evidence type="ECO:0000256" key="5">
    <source>
        <dbReference type="ARBA" id="ARBA00023004"/>
    </source>
</evidence>
<keyword evidence="8" id="KW-0472">Membrane</keyword>
<gene>
    <name evidence="9" type="ORF">PV05_05120</name>
</gene>
<dbReference type="InterPro" id="IPR001128">
    <property type="entry name" value="Cyt_P450"/>
</dbReference>
<keyword evidence="5 7" id="KW-0408">Iron</keyword>
<keyword evidence="6" id="KW-0503">Monooxygenase</keyword>
<evidence type="ECO:0000256" key="8">
    <source>
        <dbReference type="SAM" id="Phobius"/>
    </source>
</evidence>
<reference evidence="9 10" key="1">
    <citation type="submission" date="2015-01" db="EMBL/GenBank/DDBJ databases">
        <title>The Genome Sequence of Exophiala xenobiotica CBS118157.</title>
        <authorList>
            <consortium name="The Broad Institute Genomics Platform"/>
            <person name="Cuomo C."/>
            <person name="de Hoog S."/>
            <person name="Gorbushina A."/>
            <person name="Stielow B."/>
            <person name="Teixiera M."/>
            <person name="Abouelleil A."/>
            <person name="Chapman S.B."/>
            <person name="Priest M."/>
            <person name="Young S.K."/>
            <person name="Wortman J."/>
            <person name="Nusbaum C."/>
            <person name="Birren B."/>
        </authorList>
    </citation>
    <scope>NUCLEOTIDE SEQUENCE [LARGE SCALE GENOMIC DNA]</scope>
    <source>
        <strain evidence="9 10">CBS 118157</strain>
    </source>
</reference>
<keyword evidence="3 7" id="KW-0479">Metal-binding</keyword>
<dbReference type="OrthoDB" id="1103324at2759"/>
<dbReference type="InterPro" id="IPR002401">
    <property type="entry name" value="Cyt_P450_E_grp-I"/>
</dbReference>
<dbReference type="PANTHER" id="PTHR46300">
    <property type="entry name" value="P450, PUTATIVE (EUROFUNG)-RELATED-RELATED"/>
    <property type="match status" value="1"/>
</dbReference>
<dbReference type="GO" id="GO:0020037">
    <property type="term" value="F:heme binding"/>
    <property type="evidence" value="ECO:0007669"/>
    <property type="project" value="InterPro"/>
</dbReference>
<comment type="similarity">
    <text evidence="2">Belongs to the cytochrome P450 family.</text>
</comment>
<dbReference type="PANTHER" id="PTHR46300:SF2">
    <property type="entry name" value="CYTOCHROME P450 MONOOXYGENASE ALNH-RELATED"/>
    <property type="match status" value="1"/>
</dbReference>
<proteinExistence type="inferred from homology"/>
<dbReference type="RefSeq" id="XP_013317045.1">
    <property type="nucleotide sequence ID" value="XM_013461591.1"/>
</dbReference>
<evidence type="ECO:0000256" key="3">
    <source>
        <dbReference type="ARBA" id="ARBA00022723"/>
    </source>
</evidence>
<feature type="transmembrane region" description="Helical" evidence="8">
    <location>
        <begin position="6"/>
        <end position="24"/>
    </location>
</feature>
<dbReference type="InterPro" id="IPR050364">
    <property type="entry name" value="Cytochrome_P450_fung"/>
</dbReference>
<dbReference type="STRING" id="348802.A0A0D2BVG4"/>
<dbReference type="Gene3D" id="1.10.630.10">
    <property type="entry name" value="Cytochrome P450"/>
    <property type="match status" value="1"/>
</dbReference>
<dbReference type="CDD" id="cd11065">
    <property type="entry name" value="CYP64-like"/>
    <property type="match status" value="1"/>
</dbReference>
<evidence type="ECO:0000256" key="7">
    <source>
        <dbReference type="PIRSR" id="PIRSR602401-1"/>
    </source>
</evidence>